<gene>
    <name evidence="1" type="ORF">GYN08_18580</name>
</gene>
<evidence type="ECO:0000313" key="2">
    <source>
        <dbReference type="Proteomes" id="UP000800303"/>
    </source>
</evidence>
<evidence type="ECO:0000313" key="1">
    <source>
        <dbReference type="EMBL" id="NGZ77301.1"/>
    </source>
</evidence>
<keyword evidence="2" id="KW-1185">Reference proteome</keyword>
<comment type="caution">
    <text evidence="1">The sequence shown here is derived from an EMBL/GenBank/DDBJ whole genome shotgun (WGS) entry which is preliminary data.</text>
</comment>
<dbReference type="InterPro" id="IPR054228">
    <property type="entry name" value="DUF6953"/>
</dbReference>
<dbReference type="Pfam" id="PF22266">
    <property type="entry name" value="DUF6953"/>
    <property type="match status" value="1"/>
</dbReference>
<dbReference type="EMBL" id="JAAFGS010000007">
    <property type="protein sequence ID" value="NGZ77301.1"/>
    <property type="molecule type" value="Genomic_DNA"/>
</dbReference>
<reference evidence="1 2" key="1">
    <citation type="submission" date="2020-01" db="EMBL/GenBank/DDBJ databases">
        <title>Polyphasic characterisation and genomic insights into a novel alkali tolerant bacterium VR-M41.</title>
        <authorList>
            <person name="Vemuluri V.R."/>
        </authorList>
    </citation>
    <scope>NUCLEOTIDE SEQUENCE [LARGE SCALE GENOMIC DNA]</scope>
    <source>
        <strain evidence="1 2">VR-M41</strain>
    </source>
</reference>
<evidence type="ECO:0008006" key="3">
    <source>
        <dbReference type="Google" id="ProtNLM"/>
    </source>
</evidence>
<name>A0ABX0F8K6_9BACL</name>
<sequence>MSEEQSAGKTAKQVAEWMVEEIRFRGILRQEEAIAHVREHFGEAFIFVNENGNASLEKEVKKEFRKLNKGRIAWDRDGFMWGWIG</sequence>
<accession>A0ABX0F8K6</accession>
<dbReference type="Proteomes" id="UP000800303">
    <property type="component" value="Unassembled WGS sequence"/>
</dbReference>
<organism evidence="1 2">
    <name type="scientific">Saccharibacillus alkalitolerans</name>
    <dbReference type="NCBI Taxonomy" id="2705290"/>
    <lineage>
        <taxon>Bacteria</taxon>
        <taxon>Bacillati</taxon>
        <taxon>Bacillota</taxon>
        <taxon>Bacilli</taxon>
        <taxon>Bacillales</taxon>
        <taxon>Paenibacillaceae</taxon>
        <taxon>Saccharibacillus</taxon>
    </lineage>
</organism>
<dbReference type="RefSeq" id="WP_166277435.1">
    <property type="nucleotide sequence ID" value="NZ_JAAFGS010000007.1"/>
</dbReference>
<proteinExistence type="predicted"/>
<protein>
    <recommendedName>
        <fullName evidence="3">Integron gene cassette protein</fullName>
    </recommendedName>
</protein>